<dbReference type="AlphaFoldDB" id="W0AGQ3"/>
<dbReference type="InterPro" id="IPR011024">
    <property type="entry name" value="G_crystallin-like"/>
</dbReference>
<gene>
    <name evidence="5" type="ORF">NX02_20335</name>
</gene>
<evidence type="ECO:0000256" key="2">
    <source>
        <dbReference type="ARBA" id="ARBA00022737"/>
    </source>
</evidence>
<evidence type="ECO:0000259" key="4">
    <source>
        <dbReference type="Pfam" id="PF00030"/>
    </source>
</evidence>
<evidence type="ECO:0000256" key="1">
    <source>
        <dbReference type="ARBA" id="ARBA00009646"/>
    </source>
</evidence>
<dbReference type="PATRIC" id="fig|1123269.5.peg.3971"/>
<feature type="chain" id="PRO_5004785233" description="Beta/gamma crystallin 'Greek key' domain-containing protein" evidence="3">
    <location>
        <begin position="22"/>
        <end position="204"/>
    </location>
</feature>
<name>W0AGQ3_9SPHN</name>
<feature type="domain" description="Beta/gamma crystallin 'Greek key'" evidence="4">
    <location>
        <begin position="40"/>
        <end position="96"/>
    </location>
</feature>
<protein>
    <recommendedName>
        <fullName evidence="4">Beta/gamma crystallin 'Greek key' domain-containing protein</fullName>
    </recommendedName>
</protein>
<dbReference type="InterPro" id="IPR001064">
    <property type="entry name" value="Beta/gamma_crystallin"/>
</dbReference>
<dbReference type="HOGENOM" id="CLU_1348203_0_0_5"/>
<keyword evidence="6" id="KW-1185">Reference proteome</keyword>
<reference evidence="5 6" key="1">
    <citation type="submission" date="2013-07" db="EMBL/GenBank/DDBJ databases">
        <title>Completed genome of Sphingomonas sanxanigenens NX02.</title>
        <authorList>
            <person name="Ma T."/>
            <person name="Huang H."/>
            <person name="Wu M."/>
            <person name="Li X."/>
            <person name="Li G."/>
        </authorList>
    </citation>
    <scope>NUCLEOTIDE SEQUENCE [LARGE SCALE GENOMIC DNA]</scope>
    <source>
        <strain evidence="5 6">NX02</strain>
    </source>
</reference>
<sequence>MFRRTIITVALLSGLPAPGSAQDQDARFRPPPGWSGRHQATLYRERNFAGPAVSVQRAEANLGVTWPVQSIRVQTGRWQICTGPSFTGRCDILMRDVPVIAESYRRILSIRPVYDVAPPRPPGGGGVGGGTGGQSLRGMAAEFFPNPRRGGVALECRTGTAACAKQTADAFCRSAGWNGSRNAALRTVARRNHVVDVLCVRSGY</sequence>
<accession>W0AGQ3</accession>
<evidence type="ECO:0000313" key="6">
    <source>
        <dbReference type="Proteomes" id="UP000018851"/>
    </source>
</evidence>
<comment type="similarity">
    <text evidence="1">Belongs to the beta/gamma-crystallin family.</text>
</comment>
<dbReference type="Gene3D" id="2.60.20.10">
    <property type="entry name" value="Crystallins"/>
    <property type="match status" value="1"/>
</dbReference>
<feature type="signal peptide" evidence="3">
    <location>
        <begin position="1"/>
        <end position="21"/>
    </location>
</feature>
<dbReference type="SUPFAM" id="SSF49695">
    <property type="entry name" value="gamma-Crystallin-like"/>
    <property type="match status" value="1"/>
</dbReference>
<keyword evidence="2" id="KW-0677">Repeat</keyword>
<dbReference type="Proteomes" id="UP000018851">
    <property type="component" value="Chromosome"/>
</dbReference>
<evidence type="ECO:0000256" key="3">
    <source>
        <dbReference type="SAM" id="SignalP"/>
    </source>
</evidence>
<dbReference type="EMBL" id="CP006644">
    <property type="protein sequence ID" value="AHE55722.1"/>
    <property type="molecule type" value="Genomic_DNA"/>
</dbReference>
<organism evidence="5 6">
    <name type="scientific">Sphingomonas sanxanigenens DSM 19645 = NX02</name>
    <dbReference type="NCBI Taxonomy" id="1123269"/>
    <lineage>
        <taxon>Bacteria</taxon>
        <taxon>Pseudomonadati</taxon>
        <taxon>Pseudomonadota</taxon>
        <taxon>Alphaproteobacteria</taxon>
        <taxon>Sphingomonadales</taxon>
        <taxon>Sphingomonadaceae</taxon>
        <taxon>Sphingomonas</taxon>
    </lineage>
</organism>
<dbReference type="KEGG" id="ssan:NX02_20335"/>
<dbReference type="RefSeq" id="WP_025293868.1">
    <property type="nucleotide sequence ID" value="NZ_CP006644.1"/>
</dbReference>
<dbReference type="eggNOG" id="COG3134">
    <property type="taxonomic scope" value="Bacteria"/>
</dbReference>
<dbReference type="STRING" id="1123269.NX02_20335"/>
<dbReference type="Pfam" id="PF00030">
    <property type="entry name" value="Crystall"/>
    <property type="match status" value="1"/>
</dbReference>
<evidence type="ECO:0000313" key="5">
    <source>
        <dbReference type="EMBL" id="AHE55722.1"/>
    </source>
</evidence>
<proteinExistence type="inferred from homology"/>
<keyword evidence="3" id="KW-0732">Signal</keyword>